<proteinExistence type="predicted"/>
<evidence type="ECO:0008006" key="3">
    <source>
        <dbReference type="Google" id="ProtNLM"/>
    </source>
</evidence>
<dbReference type="Proteomes" id="UP000247832">
    <property type="component" value="Unassembled WGS sequence"/>
</dbReference>
<evidence type="ECO:0000313" key="1">
    <source>
        <dbReference type="EMBL" id="PYI64518.1"/>
    </source>
</evidence>
<reference evidence="1 2" key="1">
    <citation type="submission" date="2018-05" db="EMBL/GenBank/DDBJ databases">
        <title>Genetic diversity of glacier-inhabiting Cryobacterium bacteria in China and description of Cryobacterium mengkeensis sp. nov. and Arthrobacter glacialis sp. nov.</title>
        <authorList>
            <person name="Liu Q."/>
            <person name="Xin Y.-H."/>
        </authorList>
    </citation>
    <scope>NUCLEOTIDE SEQUENCE [LARGE SCALE GENOMIC DNA]</scope>
    <source>
        <strain evidence="1 2">LI2</strain>
    </source>
</reference>
<sequence>MDGSELNYQDRRALLSEKVIELGVNEPSLRAGVMARGAGGAAGVAEPYNALSRQIAEASYQVTDDQVKAVRMAAGSDKAAFEIVFAASVGAGLARWDAAFRAIEGLDDASA</sequence>
<dbReference type="OrthoDB" id="4954114at2"/>
<evidence type="ECO:0000313" key="2">
    <source>
        <dbReference type="Proteomes" id="UP000247832"/>
    </source>
</evidence>
<keyword evidence="2" id="KW-1185">Reference proteome</keyword>
<dbReference type="EMBL" id="QJVD01000048">
    <property type="protein sequence ID" value="PYI64518.1"/>
    <property type="molecule type" value="Genomic_DNA"/>
</dbReference>
<accession>A0A2V5L0K2</accession>
<comment type="caution">
    <text evidence="1">The sequence shown here is derived from an EMBL/GenBank/DDBJ whole genome shotgun (WGS) entry which is preliminary data.</text>
</comment>
<dbReference type="RefSeq" id="WP_110503079.1">
    <property type="nucleotide sequence ID" value="NZ_QJVD01000048.1"/>
</dbReference>
<protein>
    <recommendedName>
        <fullName evidence="3">Carboxymuconolactone decarboxylase family protein</fullName>
    </recommendedName>
</protein>
<organism evidence="1 2">
    <name type="scientific">Arthrobacter livingstonensis</name>
    <dbReference type="NCBI Taxonomy" id="670078"/>
    <lineage>
        <taxon>Bacteria</taxon>
        <taxon>Bacillati</taxon>
        <taxon>Actinomycetota</taxon>
        <taxon>Actinomycetes</taxon>
        <taxon>Micrococcales</taxon>
        <taxon>Micrococcaceae</taxon>
        <taxon>Arthrobacter</taxon>
    </lineage>
</organism>
<dbReference type="AlphaFoldDB" id="A0A2V5L0K2"/>
<name>A0A2V5L0K2_9MICC</name>
<gene>
    <name evidence="1" type="ORF">CVV68_21735</name>
</gene>